<dbReference type="GO" id="GO:0046872">
    <property type="term" value="F:metal ion binding"/>
    <property type="evidence" value="ECO:0007669"/>
    <property type="project" value="UniProtKB-KW"/>
</dbReference>
<keyword evidence="10" id="KW-1185">Reference proteome</keyword>
<dbReference type="InterPro" id="IPR008901">
    <property type="entry name" value="ACER"/>
</dbReference>
<evidence type="ECO:0000313" key="10">
    <source>
        <dbReference type="Proteomes" id="UP000186817"/>
    </source>
</evidence>
<accession>A0A1Q9ET75</accession>
<evidence type="ECO:0000256" key="1">
    <source>
        <dbReference type="ARBA" id="ARBA00004141"/>
    </source>
</evidence>
<keyword evidence="5" id="KW-1133">Transmembrane helix</keyword>
<protein>
    <submittedName>
        <fullName evidence="9">Alkaline ceramidase 3</fullName>
    </submittedName>
</protein>
<keyword evidence="3" id="KW-0812">Transmembrane</keyword>
<proteinExistence type="inferred from homology"/>
<dbReference type="PANTHER" id="PTHR46187:SF3">
    <property type="entry name" value="ALKALINE CERAMIDASE 3"/>
    <property type="match status" value="1"/>
</dbReference>
<dbReference type="GO" id="GO:0005789">
    <property type="term" value="C:endoplasmic reticulum membrane"/>
    <property type="evidence" value="ECO:0007669"/>
    <property type="project" value="TreeGrafter"/>
</dbReference>
<evidence type="ECO:0000256" key="5">
    <source>
        <dbReference type="ARBA" id="ARBA00022989"/>
    </source>
</evidence>
<comment type="caution">
    <text evidence="9">The sequence shown here is derived from an EMBL/GenBank/DDBJ whole genome shotgun (WGS) entry which is preliminary data.</text>
</comment>
<feature type="binding site" evidence="7">
    <location>
        <position position="287"/>
    </location>
    <ligand>
        <name>Ca(2+)</name>
        <dbReference type="ChEBI" id="CHEBI:29108"/>
    </ligand>
</feature>
<organism evidence="9 10">
    <name type="scientific">Symbiodinium microadriaticum</name>
    <name type="common">Dinoflagellate</name>
    <name type="synonym">Zooxanthella microadriatica</name>
    <dbReference type="NCBI Taxonomy" id="2951"/>
    <lineage>
        <taxon>Eukaryota</taxon>
        <taxon>Sar</taxon>
        <taxon>Alveolata</taxon>
        <taxon>Dinophyceae</taxon>
        <taxon>Suessiales</taxon>
        <taxon>Symbiodiniaceae</taxon>
        <taxon>Symbiodinium</taxon>
    </lineage>
</organism>
<comment type="similarity">
    <text evidence="2">Belongs to the alkaline ceramidase family.</text>
</comment>
<reference evidence="9 10" key="1">
    <citation type="submission" date="2016-02" db="EMBL/GenBank/DDBJ databases">
        <title>Genome analysis of coral dinoflagellate symbionts highlights evolutionary adaptations to a symbiotic lifestyle.</title>
        <authorList>
            <person name="Aranda M."/>
            <person name="Li Y."/>
            <person name="Liew Y.J."/>
            <person name="Baumgarten S."/>
            <person name="Simakov O."/>
            <person name="Wilson M."/>
            <person name="Piel J."/>
            <person name="Ashoor H."/>
            <person name="Bougouffa S."/>
            <person name="Bajic V.B."/>
            <person name="Ryu T."/>
            <person name="Ravasi T."/>
            <person name="Bayer T."/>
            <person name="Micklem G."/>
            <person name="Kim H."/>
            <person name="Bhak J."/>
            <person name="Lajeunesse T.C."/>
            <person name="Voolstra C.R."/>
        </authorList>
    </citation>
    <scope>NUCLEOTIDE SEQUENCE [LARGE SCALE GENOMIC DNA]</scope>
    <source>
        <strain evidence="9 10">CCMP2467</strain>
    </source>
</reference>
<evidence type="ECO:0000256" key="6">
    <source>
        <dbReference type="ARBA" id="ARBA00023136"/>
    </source>
</evidence>
<dbReference type="PANTHER" id="PTHR46187">
    <property type="entry name" value="ALKALINE CERAMIDASE 3"/>
    <property type="match status" value="1"/>
</dbReference>
<evidence type="ECO:0000256" key="4">
    <source>
        <dbReference type="ARBA" id="ARBA00022801"/>
    </source>
</evidence>
<comment type="cofactor">
    <cofactor evidence="8">
        <name>Zn(2+)</name>
        <dbReference type="ChEBI" id="CHEBI:29105"/>
    </cofactor>
</comment>
<keyword evidence="4" id="KW-0378">Hydrolase</keyword>
<evidence type="ECO:0000256" key="7">
    <source>
        <dbReference type="PIRSR" id="PIRSR608901-1"/>
    </source>
</evidence>
<dbReference type="Pfam" id="PF05875">
    <property type="entry name" value="Ceramidase"/>
    <property type="match status" value="1"/>
</dbReference>
<dbReference type="EMBL" id="LSRX01000075">
    <property type="protein sequence ID" value="OLQ10614.1"/>
    <property type="molecule type" value="Genomic_DNA"/>
</dbReference>
<evidence type="ECO:0000313" key="9">
    <source>
        <dbReference type="EMBL" id="OLQ10614.1"/>
    </source>
</evidence>
<gene>
    <name evidence="9" type="primary">ACER3</name>
    <name evidence="9" type="ORF">AK812_SmicGene5682</name>
</gene>
<feature type="binding site" evidence="7">
    <location>
        <position position="300"/>
    </location>
    <ligand>
        <name>Ca(2+)</name>
        <dbReference type="ChEBI" id="CHEBI:29108"/>
    </ligand>
</feature>
<keyword evidence="7" id="KW-0106">Calcium</keyword>
<name>A0A1Q9ET75_SYMMI</name>
<dbReference type="AlphaFoldDB" id="A0A1Q9ET75"/>
<keyword evidence="6" id="KW-0472">Membrane</keyword>
<dbReference type="Proteomes" id="UP000186817">
    <property type="component" value="Unassembled WGS sequence"/>
</dbReference>
<feature type="binding site" evidence="7">
    <location>
        <position position="289"/>
    </location>
    <ligand>
        <name>Ca(2+)</name>
        <dbReference type="ChEBI" id="CHEBI:29108"/>
    </ligand>
</feature>
<dbReference type="GO" id="GO:0046514">
    <property type="term" value="P:ceramide catabolic process"/>
    <property type="evidence" value="ECO:0007669"/>
    <property type="project" value="TreeGrafter"/>
</dbReference>
<evidence type="ECO:0000256" key="3">
    <source>
        <dbReference type="ARBA" id="ARBA00022692"/>
    </source>
</evidence>
<sequence>MAAPTERFLQLYIFEKAGQVERLLRGESPQLLSEAPRCLPPYVDLQNLTGDSLVRAVRRAALHPWRDARFWRRAAEHVSALDPQKLPGRDLAQVCLAFKRVDFPSTVLSQHCQQYVQSNYQNLNTFELAAVLSYFCFAGAGLSGGDEFIRAAADEAVNDWRLRETVPWSAWRMLVTAAAEAGIDHQRLFGVAAPHLARNVKFMSGKDVVDVCGAFAEFRFKHHGLLGEVSRFLPAMGLSGPEAAALEASFQRLEFEAPWLLRIPEEIKKSSTSRAGYWGQPDAEFNWCELDYQLVDWIAEPVNTASCLVMVALPLMFLATHEARIEENTGNVLNARIVPVKVLATLDNTVIGWLEVAIALGSILFHATLRYPMQLADEIPMLWQHATQARLGAVSDRTGF</sequence>
<evidence type="ECO:0000256" key="2">
    <source>
        <dbReference type="ARBA" id="ARBA00009780"/>
    </source>
</evidence>
<keyword evidence="7" id="KW-0479">Metal-binding</keyword>
<dbReference type="OrthoDB" id="416099at2759"/>
<comment type="subcellular location">
    <subcellularLocation>
        <location evidence="1">Membrane</location>
        <topology evidence="1">Multi-pass membrane protein</topology>
    </subcellularLocation>
</comment>
<keyword evidence="8" id="KW-0862">Zinc</keyword>
<evidence type="ECO:0000256" key="8">
    <source>
        <dbReference type="PIRSR" id="PIRSR608901-2"/>
    </source>
</evidence>
<dbReference type="GO" id="GO:0016811">
    <property type="term" value="F:hydrolase activity, acting on carbon-nitrogen (but not peptide) bonds, in linear amides"/>
    <property type="evidence" value="ECO:0007669"/>
    <property type="project" value="InterPro"/>
</dbReference>
<feature type="binding site" evidence="8">
    <location>
        <position position="366"/>
    </location>
    <ligand>
        <name>Zn(2+)</name>
        <dbReference type="ChEBI" id="CHEBI:29105"/>
        <note>catalytic</note>
    </ligand>
</feature>
<dbReference type="GO" id="GO:0046513">
    <property type="term" value="P:ceramide biosynthetic process"/>
    <property type="evidence" value="ECO:0007669"/>
    <property type="project" value="TreeGrafter"/>
</dbReference>